<dbReference type="Proteomes" id="UP000033428">
    <property type="component" value="Unassembled WGS sequence"/>
</dbReference>
<keyword evidence="2" id="KW-1185">Reference proteome</keyword>
<dbReference type="InterPro" id="IPR020022">
    <property type="entry name" value="N-acetyl_sugar_amidoTrfase"/>
</dbReference>
<dbReference type="SUPFAM" id="SSF52402">
    <property type="entry name" value="Adenine nucleotide alpha hydrolases-like"/>
    <property type="match status" value="1"/>
</dbReference>
<accession>A0A0F0CQ27</accession>
<dbReference type="NCBIfam" id="TIGR03573">
    <property type="entry name" value="WbuX"/>
    <property type="match status" value="1"/>
</dbReference>
<gene>
    <name evidence="1" type="ORF">OMAG_000766</name>
</gene>
<evidence type="ECO:0000313" key="2">
    <source>
        <dbReference type="Proteomes" id="UP000033428"/>
    </source>
</evidence>
<evidence type="ECO:0000313" key="1">
    <source>
        <dbReference type="EMBL" id="KJJ85367.1"/>
    </source>
</evidence>
<dbReference type="EMBL" id="JYNY01000173">
    <property type="protein sequence ID" value="KJJ85367.1"/>
    <property type="molecule type" value="Genomic_DNA"/>
</dbReference>
<dbReference type="AlphaFoldDB" id="A0A0F0CQ27"/>
<comment type="caution">
    <text evidence="1">The sequence shown here is derived from an EMBL/GenBank/DDBJ whole genome shotgun (WGS) entry which is preliminary data.</text>
</comment>
<organism evidence="1 2">
    <name type="scientific">Candidatus Omnitrophus magneticus</name>
    <dbReference type="NCBI Taxonomy" id="1609969"/>
    <lineage>
        <taxon>Bacteria</taxon>
        <taxon>Pseudomonadati</taxon>
        <taxon>Candidatus Omnitrophota</taxon>
        <taxon>Candidatus Omnitrophus</taxon>
    </lineage>
</organism>
<sequence length="420" mass="49074">MKYCNRCLYPENHPLNITFDDKGVCSGCRVHEEKDTLDWHGRSKKLKKIFDAYKSPSGKFHDCIIPVNGARDSYFIVHTVKNIYGMNPLLVTYNKHYNTNLGIRNLAYLRTLLGCDILNFTVSPSTAKKITRVTLREFASIYWHCLAGETVFPVQTAVRFKIPLIVWGVHQGCDQVGMFSHLDEVEMTRKYRKEHDLMGHESQDILKLDSSILNEGDTTPFEYPHDKELEKAGVRGIYLSNYIRWDSKKQHEDMIKLYGYETRAQHRTFDTYNDTDSFIYSDLHDYIKYLKHGYGKAVDHASREIRLKRLTRDEGIALASKYENIPPSPLGVSLFCEWLGISEKDLWFFLEQKRNLKIWEKNSSGDWRISDHIQNHKIEKDIKANALTKKENCEFQITPSKNPLEQENKYVLVARGFRDR</sequence>
<name>A0A0F0CQ27_9BACT</name>
<proteinExistence type="predicted"/>
<reference evidence="1 2" key="1">
    <citation type="submission" date="2015-02" db="EMBL/GenBank/DDBJ databases">
        <title>Single-cell genomics of uncultivated deep-branching MTB reveals a conserved set of magnetosome genes.</title>
        <authorList>
            <person name="Kolinko S."/>
            <person name="Richter M."/>
            <person name="Glockner F.O."/>
            <person name="Brachmann A."/>
            <person name="Schuler D."/>
        </authorList>
    </citation>
    <scope>NUCLEOTIDE SEQUENCE [LARGE SCALE GENOMIC DNA]</scope>
    <source>
        <strain evidence="1">SKK-01</strain>
    </source>
</reference>
<protein>
    <submittedName>
        <fullName evidence="1">LPS biosynthesis protein</fullName>
    </submittedName>
</protein>
<dbReference type="PATRIC" id="fig|1609969.3.peg.834"/>